<feature type="signal peptide" evidence="1">
    <location>
        <begin position="1"/>
        <end position="23"/>
    </location>
</feature>
<dbReference type="Gene3D" id="3.30.457.10">
    <property type="entry name" value="Copper amine oxidase-like, N-terminal domain"/>
    <property type="match status" value="1"/>
</dbReference>
<proteinExistence type="predicted"/>
<sequence length="282" mass="31762">MKKAFLGVFLAIFLFISSSTTYAAENQIKVDGVAIASDVKPEIKNKRTMVPLRVISENLGASVEWSNSEVILAKSDMKVILTLNSSTAEKNGKKMLLDVKPYMKNNRIFVPLRFIAETFGCHVNYNNFAVTVDTEPLFIDGVQVKALQHEYHMTMGGVVQKINGNAYNKTIYNIFVKNKGEKVEAPADYSWRFTIDTLGSYYKNAQYDFLDPKGNSLVRFDVYSLIRSFPSELLTGYPEILIHDVSKDEWYLFSDTATRSINQLIDTAAKNGFLTIISNTVV</sequence>
<keyword evidence="1" id="KW-0732">Signal</keyword>
<evidence type="ECO:0000259" key="2">
    <source>
        <dbReference type="Pfam" id="PF07833"/>
    </source>
</evidence>
<dbReference type="PATRIC" id="fig|159743.3.peg.6497"/>
<accession>A0A0D7WTG4</accession>
<dbReference type="Proteomes" id="UP000032534">
    <property type="component" value="Unassembled WGS sequence"/>
</dbReference>
<keyword evidence="4" id="KW-1185">Reference proteome</keyword>
<dbReference type="EMBL" id="JTHP01000143">
    <property type="protein sequence ID" value="KJD42284.1"/>
    <property type="molecule type" value="Genomic_DNA"/>
</dbReference>
<dbReference type="InterPro" id="IPR012854">
    <property type="entry name" value="Cu_amine_oxidase-like_N"/>
</dbReference>
<organism evidence="3 4">
    <name type="scientific">Paenibacillus terrae</name>
    <dbReference type="NCBI Taxonomy" id="159743"/>
    <lineage>
        <taxon>Bacteria</taxon>
        <taxon>Bacillati</taxon>
        <taxon>Bacillota</taxon>
        <taxon>Bacilli</taxon>
        <taxon>Bacillales</taxon>
        <taxon>Paenibacillaceae</taxon>
        <taxon>Paenibacillus</taxon>
    </lineage>
</organism>
<evidence type="ECO:0000256" key="1">
    <source>
        <dbReference type="SAM" id="SignalP"/>
    </source>
</evidence>
<dbReference type="Pfam" id="PF07833">
    <property type="entry name" value="Cu_amine_oxidN1"/>
    <property type="match status" value="1"/>
</dbReference>
<dbReference type="AlphaFoldDB" id="A0A0D7WTG4"/>
<dbReference type="InterPro" id="IPR036582">
    <property type="entry name" value="Mao_N_sf"/>
</dbReference>
<gene>
    <name evidence="3" type="ORF">QD47_29140</name>
</gene>
<feature type="chain" id="PRO_5002325700" evidence="1">
    <location>
        <begin position="24"/>
        <end position="282"/>
    </location>
</feature>
<dbReference type="RefSeq" id="WP_044649409.1">
    <property type="nucleotide sequence ID" value="NZ_JTHP01000143.1"/>
</dbReference>
<comment type="caution">
    <text evidence="3">The sequence shown here is derived from an EMBL/GenBank/DDBJ whole genome shotgun (WGS) entry which is preliminary data.</text>
</comment>
<dbReference type="OrthoDB" id="9778320at2"/>
<reference evidence="3 4" key="1">
    <citation type="submission" date="2014-11" db="EMBL/GenBank/DDBJ databases">
        <title>Draft Genome Sequences of Paenibacillus polymyxa NRRL B-30509 and Paenibacillus terrae NRRL B-30644, Strains from a Poultry Environment that Produce Tridecaptin A and Paenicidins.</title>
        <authorList>
            <person name="van Belkum M.J."/>
            <person name="Lohans C.T."/>
            <person name="Vederas J.C."/>
        </authorList>
    </citation>
    <scope>NUCLEOTIDE SEQUENCE [LARGE SCALE GENOMIC DNA]</scope>
    <source>
        <strain evidence="3 4">NRRL B-30644</strain>
    </source>
</reference>
<name>A0A0D7WTG4_9BACL</name>
<protein>
    <submittedName>
        <fullName evidence="3">Copper amine oxidase</fullName>
    </submittedName>
</protein>
<dbReference type="SUPFAM" id="SSF55383">
    <property type="entry name" value="Copper amine oxidase, domain N"/>
    <property type="match status" value="2"/>
</dbReference>
<feature type="domain" description="Copper amine oxidase-like N-terminal" evidence="2">
    <location>
        <begin position="29"/>
        <end position="132"/>
    </location>
</feature>
<evidence type="ECO:0000313" key="3">
    <source>
        <dbReference type="EMBL" id="KJD42284.1"/>
    </source>
</evidence>
<evidence type="ECO:0000313" key="4">
    <source>
        <dbReference type="Proteomes" id="UP000032534"/>
    </source>
</evidence>